<sequence>MAKFKFNFLKRFKFFNEKKSKGNKKQTSNTNTSTNHEANTSTTAMVPGVEAVPSIITNPPSYEEKTSINLSQHQLLDDLCRVSRSCSYIRVGGNAQTFERSSTLSDIPHHGPIDVDTCQLQLLKNKNSQSNESMNDDGTILTTEPAMQDVLNHRSSISLRTTSATSAQLSVEEATVHELELLSPRPYIGGSVDSIQEIRTSDSNNVITKSNERASTPEKGDLLSKHQDECNSSPTSVLMFDSTYIVERDNDQGIDESSNETTSEHNKSTTSSSSYQASIASLISPPQIIRHMPTAIFGNATNTLSSMWTIEDTTATSSTTTAAAAKEFLALKKDAEKNEFKKVVLHNNKVAGVQDGSMKRKRSGGVGEPHEMIEIQMNQDEKKDSSCLIATDDDAVSSHPSDIPPQPSASAEEDMNSSLVPPHSPSDVIVDIIQPPLGSQQFLDDMQADDDGTYSESDSCSYDSEFDTIGEITICSETKRLLEANRLYENDIKTNVDHPARNRRSILKVKKSPVKEICFRETNITATNMSRSLSGRMESIKTEMNVPVDDDTDSLPSIQTQQKKVNITWYDDEANRNKPFTLRSDESFDTSTVTSSRMSSNPNGSRIKQYNVVDQLLGDFIKGIGKYACFDEENAASFDVAEQQEI</sequence>
<feature type="region of interest" description="Disordered" evidence="1">
    <location>
        <begin position="580"/>
        <end position="603"/>
    </location>
</feature>
<protein>
    <submittedName>
        <fullName evidence="2">Uncharacterized protein</fullName>
    </submittedName>
</protein>
<feature type="compositionally biased region" description="Basic and acidic residues" evidence="1">
    <location>
        <begin position="210"/>
        <end position="229"/>
    </location>
</feature>
<gene>
    <name evidence="2" type="ORF">ACHAWU_008992</name>
</gene>
<dbReference type="EMBL" id="JALLBG020000124">
    <property type="protein sequence ID" value="KAL3763289.1"/>
    <property type="molecule type" value="Genomic_DNA"/>
</dbReference>
<feature type="compositionally biased region" description="Polar residues" evidence="1">
    <location>
        <begin position="589"/>
        <end position="603"/>
    </location>
</feature>
<comment type="caution">
    <text evidence="2">The sequence shown here is derived from an EMBL/GenBank/DDBJ whole genome shotgun (WGS) entry which is preliminary data.</text>
</comment>
<name>A0ABD3MKF0_9STRA</name>
<evidence type="ECO:0000313" key="3">
    <source>
        <dbReference type="Proteomes" id="UP001530293"/>
    </source>
</evidence>
<evidence type="ECO:0000256" key="1">
    <source>
        <dbReference type="SAM" id="MobiDB-lite"/>
    </source>
</evidence>
<evidence type="ECO:0000313" key="2">
    <source>
        <dbReference type="EMBL" id="KAL3763289.1"/>
    </source>
</evidence>
<organism evidence="2 3">
    <name type="scientific">Discostella pseudostelligera</name>
    <dbReference type="NCBI Taxonomy" id="259834"/>
    <lineage>
        <taxon>Eukaryota</taxon>
        <taxon>Sar</taxon>
        <taxon>Stramenopiles</taxon>
        <taxon>Ochrophyta</taxon>
        <taxon>Bacillariophyta</taxon>
        <taxon>Coscinodiscophyceae</taxon>
        <taxon>Thalassiosirophycidae</taxon>
        <taxon>Stephanodiscales</taxon>
        <taxon>Stephanodiscaceae</taxon>
        <taxon>Discostella</taxon>
    </lineage>
</organism>
<feature type="region of interest" description="Disordered" evidence="1">
    <location>
        <begin position="251"/>
        <end position="275"/>
    </location>
</feature>
<accession>A0ABD3MKF0</accession>
<feature type="region of interest" description="Disordered" evidence="1">
    <location>
        <begin position="203"/>
        <end position="235"/>
    </location>
</feature>
<proteinExistence type="predicted"/>
<feature type="compositionally biased region" description="Low complexity" evidence="1">
    <location>
        <begin position="25"/>
        <end position="39"/>
    </location>
</feature>
<dbReference type="AlphaFoldDB" id="A0ABD3MKF0"/>
<reference evidence="2 3" key="1">
    <citation type="submission" date="2024-10" db="EMBL/GenBank/DDBJ databases">
        <title>Updated reference genomes for cyclostephanoid diatoms.</title>
        <authorList>
            <person name="Roberts W.R."/>
            <person name="Alverson A.J."/>
        </authorList>
    </citation>
    <scope>NUCLEOTIDE SEQUENCE [LARGE SCALE GENOMIC DNA]</scope>
    <source>
        <strain evidence="2 3">AJA232-27</strain>
    </source>
</reference>
<feature type="region of interest" description="Disordered" evidence="1">
    <location>
        <begin position="19"/>
        <end position="39"/>
    </location>
</feature>
<keyword evidence="3" id="KW-1185">Reference proteome</keyword>
<dbReference type="Proteomes" id="UP001530293">
    <property type="component" value="Unassembled WGS sequence"/>
</dbReference>
<feature type="region of interest" description="Disordered" evidence="1">
    <location>
        <begin position="393"/>
        <end position="425"/>
    </location>
</feature>